<organism evidence="2 3">
    <name type="scientific">Brevundimonas variabilis</name>
    <dbReference type="NCBI Taxonomy" id="74312"/>
    <lineage>
        <taxon>Bacteria</taxon>
        <taxon>Pseudomonadati</taxon>
        <taxon>Pseudomonadota</taxon>
        <taxon>Alphaproteobacteria</taxon>
        <taxon>Caulobacterales</taxon>
        <taxon>Caulobacteraceae</taxon>
        <taxon>Brevundimonas</taxon>
    </lineage>
</organism>
<sequence length="156" mass="16430">MSALDDKPFPKAPLIGAFVLVGASLFMVGAARLGLIETPASAAATAAPSSASQVISRDMRFHDLDDGGIRVEVVGQPDRAVAPGTGGFLRGILRSMVRDRRARGLGPEAAFRVTEWSDGTVTIEDLATAHVLTLNAFGPTNRQAFIDLMRAPETQA</sequence>
<accession>A0A7W9CJ06</accession>
<keyword evidence="1" id="KW-1133">Transmembrane helix</keyword>
<proteinExistence type="predicted"/>
<dbReference type="InterPro" id="IPR017495">
    <property type="entry name" value="PuhC"/>
</dbReference>
<reference evidence="2 3" key="1">
    <citation type="submission" date="2020-08" db="EMBL/GenBank/DDBJ databases">
        <title>Genomic Encyclopedia of Type Strains, Phase IV (KMG-IV): sequencing the most valuable type-strain genomes for metagenomic binning, comparative biology and taxonomic classification.</title>
        <authorList>
            <person name="Goeker M."/>
        </authorList>
    </citation>
    <scope>NUCLEOTIDE SEQUENCE [LARGE SCALE GENOMIC DNA]</scope>
    <source>
        <strain evidence="2 3">DSM 4737</strain>
    </source>
</reference>
<dbReference type="RefSeq" id="WP_183213018.1">
    <property type="nucleotide sequence ID" value="NZ_JACHOR010000002.1"/>
</dbReference>
<keyword evidence="3" id="KW-1185">Reference proteome</keyword>
<comment type="caution">
    <text evidence="2">The sequence shown here is derived from an EMBL/GenBank/DDBJ whole genome shotgun (WGS) entry which is preliminary data.</text>
</comment>
<dbReference type="NCBIfam" id="TIGR03054">
    <property type="entry name" value="photo_alph_chp1"/>
    <property type="match status" value="1"/>
</dbReference>
<name>A0A7W9CJ06_9CAUL</name>
<evidence type="ECO:0000313" key="2">
    <source>
        <dbReference type="EMBL" id="MBB5746072.1"/>
    </source>
</evidence>
<dbReference type="AlphaFoldDB" id="A0A7W9CJ06"/>
<evidence type="ECO:0000313" key="3">
    <source>
        <dbReference type="Proteomes" id="UP000545037"/>
    </source>
</evidence>
<feature type="transmembrane region" description="Helical" evidence="1">
    <location>
        <begin position="12"/>
        <end position="31"/>
    </location>
</feature>
<evidence type="ECO:0000256" key="1">
    <source>
        <dbReference type="SAM" id="Phobius"/>
    </source>
</evidence>
<gene>
    <name evidence="2" type="ORF">GGR13_001656</name>
</gene>
<dbReference type="Proteomes" id="UP000545037">
    <property type="component" value="Unassembled WGS sequence"/>
</dbReference>
<keyword evidence="1" id="KW-0812">Transmembrane</keyword>
<protein>
    <submittedName>
        <fullName evidence="2">Putative photosynthetic complex assembly protein</fullName>
    </submittedName>
</protein>
<dbReference type="EMBL" id="JACHOR010000002">
    <property type="protein sequence ID" value="MBB5746072.1"/>
    <property type="molecule type" value="Genomic_DNA"/>
</dbReference>
<keyword evidence="1" id="KW-0472">Membrane</keyword>